<dbReference type="EMBL" id="JABFAA010000011">
    <property type="protein sequence ID" value="MBA0696497.1"/>
    <property type="molecule type" value="Genomic_DNA"/>
</dbReference>
<comment type="caution">
    <text evidence="1">The sequence shown here is derived from an EMBL/GenBank/DDBJ whole genome shotgun (WGS) entry which is preliminary data.</text>
</comment>
<evidence type="ECO:0000313" key="2">
    <source>
        <dbReference type="Proteomes" id="UP000593577"/>
    </source>
</evidence>
<sequence>MVQQLPPSNYFVLLVINEIKDTSSKKYIEGLCW</sequence>
<reference evidence="1 2" key="1">
    <citation type="journal article" date="2019" name="Genome Biol. Evol.">
        <title>Insights into the evolution of the New World diploid cottons (Gossypium, subgenus Houzingenia) based on genome sequencing.</title>
        <authorList>
            <person name="Grover C.E."/>
            <person name="Arick M.A. 2nd"/>
            <person name="Thrash A."/>
            <person name="Conover J.L."/>
            <person name="Sanders W.S."/>
            <person name="Peterson D.G."/>
            <person name="Frelichowski J.E."/>
            <person name="Scheffler J.A."/>
            <person name="Scheffler B.E."/>
            <person name="Wendel J.F."/>
        </authorList>
    </citation>
    <scope>NUCLEOTIDE SEQUENCE [LARGE SCALE GENOMIC DNA]</scope>
    <source>
        <strain evidence="1">185</strain>
        <tissue evidence="1">Leaf</tissue>
    </source>
</reference>
<name>A0A7J8YAB9_GOSAI</name>
<organism evidence="1 2">
    <name type="scientific">Gossypium aridum</name>
    <name type="common">American cotton</name>
    <name type="synonym">Erioxylum aridum</name>
    <dbReference type="NCBI Taxonomy" id="34290"/>
    <lineage>
        <taxon>Eukaryota</taxon>
        <taxon>Viridiplantae</taxon>
        <taxon>Streptophyta</taxon>
        <taxon>Embryophyta</taxon>
        <taxon>Tracheophyta</taxon>
        <taxon>Spermatophyta</taxon>
        <taxon>Magnoliopsida</taxon>
        <taxon>eudicotyledons</taxon>
        <taxon>Gunneridae</taxon>
        <taxon>Pentapetalae</taxon>
        <taxon>rosids</taxon>
        <taxon>malvids</taxon>
        <taxon>Malvales</taxon>
        <taxon>Malvaceae</taxon>
        <taxon>Malvoideae</taxon>
        <taxon>Gossypium</taxon>
    </lineage>
</organism>
<gene>
    <name evidence="1" type="ORF">Goari_003044</name>
</gene>
<dbReference type="AlphaFoldDB" id="A0A7J8YAB9"/>
<feature type="non-terminal residue" evidence="1">
    <location>
        <position position="33"/>
    </location>
</feature>
<protein>
    <submittedName>
        <fullName evidence="1">Uncharacterized protein</fullName>
    </submittedName>
</protein>
<proteinExistence type="predicted"/>
<evidence type="ECO:0000313" key="1">
    <source>
        <dbReference type="EMBL" id="MBA0696497.1"/>
    </source>
</evidence>
<keyword evidence="2" id="KW-1185">Reference proteome</keyword>
<dbReference type="Proteomes" id="UP000593577">
    <property type="component" value="Unassembled WGS sequence"/>
</dbReference>
<accession>A0A7J8YAB9</accession>